<gene>
    <name evidence="3" type="primary">Cnig_chr_IV.g12486</name>
    <name evidence="3" type="ORF">B9Z55_012486</name>
</gene>
<dbReference type="Pfam" id="PF01827">
    <property type="entry name" value="FTH"/>
    <property type="match status" value="1"/>
</dbReference>
<accession>A0A2G5TYH1</accession>
<evidence type="ECO:0000313" key="4">
    <source>
        <dbReference type="Proteomes" id="UP000230233"/>
    </source>
</evidence>
<sequence length="986" mass="116072">MVPWILKQFPDIKELFRIWFLYTIKDEPPQMSDPLETPPSHPLQTDQQKLENFLRDLYKKKYSVRHAHFEVCRIIKIETNTLQLEEERMAERLESTRRLKREGPPSDTDESAPDAKKACSSDSAQPRIPEEIDFYNPEKEYKDVEDEQVDINFVNEFFQKEADKEFLELNSKYGDKKIEQLEDVLKLFHLRRLTPKCCVSAEKYILPIKSLKWITGDSNIKIQITDYQNNTVEIKYWPGEDGSFVEYGIGNPAVTVDTVEFNQLAAADFVFILKGPNLRLELMEFDIEPSDKCPTFECFIENFLNQELRKQQVHVARLAYKFSSSAPDITYRTIQQYLAPKVLKYFKFSVWKDPVESVESPKIDFSDFAEFVQWKQATHLEIQETRLGLDWQHFYHFEVISLGSLDPEDVENMCQSLKEARYQPTQGITINVEKKLDFEGIKSKLERIGKIDDSEKSMEFLLGDKKLIVKIEDFCILFPAQNGLKMLPSGQSYADFIQNLFNERIPFREAHRRLLQEIGNSLQGQPSTSTQRPGMKRPMGAPEESKPSKTDRQLEPEAPNPEEHPENPNERERFVQRWKQERVEYYPGIYDPQNEFPHQNSHVIQIGQVRDYYEELAQAAMDGYPRYPRENDFGLASKRAVWDLLFFRMISPQCCASAEKFATKSITRLKVVIFLDKVLIKIQDDHTKMLIEYRRNDRGKEEVRCGNRAVEYDTPSYKILAACDFYFLMRMPLLKLERLGIKMYDMPTPLVPRRQRRYVDISLLRIIIGLIADKKPRPLTVEEKLTYMFTREFLVLNEDPIQVDPLINMLECEHLNTIKLRVWDDAEVYLANNYPNMTQFLANRRFSIDYLRPFFIWRNTETLNLRGRYIFTSNDNFEWQFVYFFRKIVVAKLSANDVWDAQQNLQLEGNEYQRYTVICDEEEEMIPDEIGRVRGARRIPGNFVEHTSLGFPLKHTRVDEESGMTYVLEMDTNQIKVTVRETTDSD</sequence>
<dbReference type="OrthoDB" id="10384990at2759"/>
<feature type="domain" description="DUF38" evidence="2">
    <location>
        <begin position="299"/>
        <end position="405"/>
    </location>
</feature>
<dbReference type="InterPro" id="IPR002900">
    <property type="entry name" value="DUF38/FTH_CAE_spp"/>
</dbReference>
<dbReference type="InterPro" id="IPR040161">
    <property type="entry name" value="FB224"/>
</dbReference>
<dbReference type="PANTHER" id="PTHR23015">
    <property type="entry name" value="UNCHARACTERIZED C.ELEGANS PROTEIN"/>
    <property type="match status" value="1"/>
</dbReference>
<reference evidence="4" key="1">
    <citation type="submission" date="2017-10" db="EMBL/GenBank/DDBJ databases">
        <title>Rapid genome shrinkage in a self-fertile nematode reveals novel sperm competition proteins.</title>
        <authorList>
            <person name="Yin D."/>
            <person name="Schwarz E.M."/>
            <person name="Thomas C.G."/>
            <person name="Felde R.L."/>
            <person name="Korf I.F."/>
            <person name="Cutter A.D."/>
            <person name="Schartner C.M."/>
            <person name="Ralston E.J."/>
            <person name="Meyer B.J."/>
            <person name="Haag E.S."/>
        </authorList>
    </citation>
    <scope>NUCLEOTIDE SEQUENCE [LARGE SCALE GENOMIC DNA]</scope>
    <source>
        <strain evidence="4">JU1422</strain>
    </source>
</reference>
<organism evidence="3 4">
    <name type="scientific">Caenorhabditis nigoni</name>
    <dbReference type="NCBI Taxonomy" id="1611254"/>
    <lineage>
        <taxon>Eukaryota</taxon>
        <taxon>Metazoa</taxon>
        <taxon>Ecdysozoa</taxon>
        <taxon>Nematoda</taxon>
        <taxon>Chromadorea</taxon>
        <taxon>Rhabditida</taxon>
        <taxon>Rhabditina</taxon>
        <taxon>Rhabditomorpha</taxon>
        <taxon>Rhabditoidea</taxon>
        <taxon>Rhabditidae</taxon>
        <taxon>Peloderinae</taxon>
        <taxon>Caenorhabditis</taxon>
    </lineage>
</organism>
<evidence type="ECO:0000313" key="3">
    <source>
        <dbReference type="EMBL" id="PIC31976.1"/>
    </source>
</evidence>
<dbReference type="Proteomes" id="UP000230233">
    <property type="component" value="Chromosome IV"/>
</dbReference>
<dbReference type="EMBL" id="PDUG01000004">
    <property type="protein sequence ID" value="PIC31976.1"/>
    <property type="molecule type" value="Genomic_DNA"/>
</dbReference>
<feature type="region of interest" description="Disordered" evidence="1">
    <location>
        <begin position="93"/>
        <end position="129"/>
    </location>
</feature>
<evidence type="ECO:0000256" key="1">
    <source>
        <dbReference type="SAM" id="MobiDB-lite"/>
    </source>
</evidence>
<feature type="region of interest" description="Disordered" evidence="1">
    <location>
        <begin position="518"/>
        <end position="572"/>
    </location>
</feature>
<dbReference type="PANTHER" id="PTHR23015:SF4">
    <property type="entry name" value="DUF38 DOMAIN-CONTAINING PROTEIN-RELATED"/>
    <property type="match status" value="1"/>
</dbReference>
<protein>
    <recommendedName>
        <fullName evidence="2">DUF38 domain-containing protein</fullName>
    </recommendedName>
</protein>
<evidence type="ECO:0000259" key="2">
    <source>
        <dbReference type="Pfam" id="PF01827"/>
    </source>
</evidence>
<comment type="caution">
    <text evidence="3">The sequence shown here is derived from an EMBL/GenBank/DDBJ whole genome shotgun (WGS) entry which is preliminary data.</text>
</comment>
<feature type="compositionally biased region" description="Polar residues" evidence="1">
    <location>
        <begin position="518"/>
        <end position="532"/>
    </location>
</feature>
<name>A0A2G5TYH1_9PELO</name>
<dbReference type="AlphaFoldDB" id="A0A2G5TYH1"/>
<dbReference type="GO" id="GO:0045087">
    <property type="term" value="P:innate immune response"/>
    <property type="evidence" value="ECO:0007669"/>
    <property type="project" value="TreeGrafter"/>
</dbReference>
<feature type="compositionally biased region" description="Basic and acidic residues" evidence="1">
    <location>
        <begin position="93"/>
        <end position="104"/>
    </location>
</feature>
<proteinExistence type="predicted"/>
<feature type="compositionally biased region" description="Basic and acidic residues" evidence="1">
    <location>
        <begin position="543"/>
        <end position="572"/>
    </location>
</feature>
<keyword evidence="4" id="KW-1185">Reference proteome</keyword>